<evidence type="ECO:0000313" key="5">
    <source>
        <dbReference type="Proteomes" id="UP001158087"/>
    </source>
</evidence>
<dbReference type="Proteomes" id="UP001158087">
    <property type="component" value="Unassembled WGS sequence"/>
</dbReference>
<dbReference type="PANTHER" id="PTHR16943:SF8">
    <property type="entry name" value="2-METHYLCITRATE DEHYDRATASE"/>
    <property type="match status" value="1"/>
</dbReference>
<protein>
    <submittedName>
        <fullName evidence="4">MmgE/PrpD family protein</fullName>
    </submittedName>
</protein>
<dbReference type="Pfam" id="PF19305">
    <property type="entry name" value="MmgE_PrpD_C"/>
    <property type="match status" value="1"/>
</dbReference>
<evidence type="ECO:0000256" key="1">
    <source>
        <dbReference type="ARBA" id="ARBA00006174"/>
    </source>
</evidence>
<dbReference type="EMBL" id="JAODYY010000024">
    <property type="protein sequence ID" value="MDH0127053.1"/>
    <property type="molecule type" value="Genomic_DNA"/>
</dbReference>
<evidence type="ECO:0000259" key="2">
    <source>
        <dbReference type="Pfam" id="PF03972"/>
    </source>
</evidence>
<evidence type="ECO:0000259" key="3">
    <source>
        <dbReference type="Pfam" id="PF19305"/>
    </source>
</evidence>
<dbReference type="Pfam" id="PF03972">
    <property type="entry name" value="MmgE_PrpD_N"/>
    <property type="match status" value="1"/>
</dbReference>
<dbReference type="SUPFAM" id="SSF103378">
    <property type="entry name" value="2-methylcitrate dehydratase PrpD"/>
    <property type="match status" value="1"/>
</dbReference>
<dbReference type="InterPro" id="IPR042188">
    <property type="entry name" value="MmgE/PrpD_sf_2"/>
</dbReference>
<accession>A0AA42H1Q1</accession>
<dbReference type="InterPro" id="IPR005656">
    <property type="entry name" value="MmgE_PrpD"/>
</dbReference>
<name>A0AA42H1Q1_9HYPH</name>
<dbReference type="InterPro" id="IPR045337">
    <property type="entry name" value="MmgE_PrpD_C"/>
</dbReference>
<feature type="domain" description="MmgE/PrpD N-terminal" evidence="2">
    <location>
        <begin position="7"/>
        <end position="249"/>
    </location>
</feature>
<sequence length="455" mass="48446">MTDNYLQKLACLVHGTTFADLPQTTVEKAKLHLLDTLGAGIAGAGSDETRKMLSIIHSPLAGGRSHLWGRPEKTSPRDAAFLNGVSAHAYELDDCGGCDHSGAVVVPALLALLPTLTSALSGKDLLLSMVMGYEVGRRILEACGGYEVHNGLGWHSTGTCGAFGAAAGASVLLGLDETKLASSMGIACSFAGGTWAFIHDGSQTKKLHSGRAAEGGVMAALLANTSFTGPTQVLQPHSWGSYLSAFGQDKGEPALLTSEYGERWRLDRCSIKPYATCRGTHSAIDAVEKMLGQNSLTSSNVALIEARMSKFQAGMCGATSVHTRAQAQMSLPYAVAAKLAFGRVFLEELEEQAFRSREALSWLERTTVNVDPDMADDAEPEITLVTTTGGRFSMTVEEPLGGPCAPLSRSLIIDKFNALTQRQFNQDQARQVIDYVLDIDTHQDVRTLPSLLAQA</sequence>
<evidence type="ECO:0000313" key="4">
    <source>
        <dbReference type="EMBL" id="MDH0127053.1"/>
    </source>
</evidence>
<comment type="similarity">
    <text evidence="1">Belongs to the PrpD family.</text>
</comment>
<dbReference type="Gene3D" id="1.10.4100.10">
    <property type="entry name" value="2-methylcitrate dehydratase PrpD"/>
    <property type="match status" value="1"/>
</dbReference>
<proteinExistence type="inferred from homology"/>
<dbReference type="GO" id="GO:0016829">
    <property type="term" value="F:lyase activity"/>
    <property type="evidence" value="ECO:0007669"/>
    <property type="project" value="InterPro"/>
</dbReference>
<dbReference type="InterPro" id="IPR042183">
    <property type="entry name" value="MmgE/PrpD_sf_1"/>
</dbReference>
<organism evidence="4 5">
    <name type="scientific">Brucella intermedia GD04153</name>
    <dbReference type="NCBI Taxonomy" id="2975438"/>
    <lineage>
        <taxon>Bacteria</taxon>
        <taxon>Pseudomonadati</taxon>
        <taxon>Pseudomonadota</taxon>
        <taxon>Alphaproteobacteria</taxon>
        <taxon>Hyphomicrobiales</taxon>
        <taxon>Brucellaceae</taxon>
        <taxon>Brucella/Ochrobactrum group</taxon>
        <taxon>Brucella</taxon>
    </lineage>
</organism>
<comment type="caution">
    <text evidence="4">The sequence shown here is derived from an EMBL/GenBank/DDBJ whole genome shotgun (WGS) entry which is preliminary data.</text>
</comment>
<dbReference type="InterPro" id="IPR045336">
    <property type="entry name" value="MmgE_PrpD_N"/>
</dbReference>
<dbReference type="Gene3D" id="3.30.1330.120">
    <property type="entry name" value="2-methylcitrate dehydratase PrpD"/>
    <property type="match status" value="1"/>
</dbReference>
<gene>
    <name evidence="4" type="ORF">N7376_24090</name>
</gene>
<dbReference type="AlphaFoldDB" id="A0AA42H1Q1"/>
<dbReference type="InterPro" id="IPR036148">
    <property type="entry name" value="MmgE/PrpD_sf"/>
</dbReference>
<dbReference type="PANTHER" id="PTHR16943">
    <property type="entry name" value="2-METHYLCITRATE DEHYDRATASE-RELATED"/>
    <property type="match status" value="1"/>
</dbReference>
<feature type="domain" description="MmgE/PrpD C-terminal" evidence="3">
    <location>
        <begin position="274"/>
        <end position="437"/>
    </location>
</feature>
<reference evidence="4" key="1">
    <citation type="submission" date="2022-09" db="EMBL/GenBank/DDBJ databases">
        <title>Intensive care unit water sources are persistently colonized with multi-drug resistant bacteria and are the site of extensive horizontal gene transfer of antibiotic resistance genes.</title>
        <authorList>
            <person name="Diorio-Toth L."/>
        </authorList>
    </citation>
    <scope>NUCLEOTIDE SEQUENCE</scope>
    <source>
        <strain evidence="4">GD04153</strain>
    </source>
</reference>